<evidence type="ECO:0000313" key="1">
    <source>
        <dbReference type="EMBL" id="KAJ6837043.1"/>
    </source>
</evidence>
<sequence>MRDRVRIWPREARVGMEAGAIGVSGTTATGSQTRCSLILGFLG</sequence>
<dbReference type="EMBL" id="JANAVB010011596">
    <property type="protein sequence ID" value="KAJ6837043.1"/>
    <property type="molecule type" value="Genomic_DNA"/>
</dbReference>
<dbReference type="Proteomes" id="UP001140949">
    <property type="component" value="Unassembled WGS sequence"/>
</dbReference>
<reference evidence="1" key="1">
    <citation type="journal article" date="2023" name="GigaByte">
        <title>Genome assembly of the bearded iris, Iris pallida Lam.</title>
        <authorList>
            <person name="Bruccoleri R.E."/>
            <person name="Oakeley E.J."/>
            <person name="Faust A.M.E."/>
            <person name="Altorfer M."/>
            <person name="Dessus-Babus S."/>
            <person name="Burckhardt D."/>
            <person name="Oertli M."/>
            <person name="Naumann U."/>
            <person name="Petersen F."/>
            <person name="Wong J."/>
        </authorList>
    </citation>
    <scope>NUCLEOTIDE SEQUENCE</scope>
    <source>
        <strain evidence="1">GSM-AAB239-AS_SAM_17_03QT</strain>
    </source>
</reference>
<evidence type="ECO:0000313" key="2">
    <source>
        <dbReference type="Proteomes" id="UP001140949"/>
    </source>
</evidence>
<organism evidence="1 2">
    <name type="scientific">Iris pallida</name>
    <name type="common">Sweet iris</name>
    <dbReference type="NCBI Taxonomy" id="29817"/>
    <lineage>
        <taxon>Eukaryota</taxon>
        <taxon>Viridiplantae</taxon>
        <taxon>Streptophyta</taxon>
        <taxon>Embryophyta</taxon>
        <taxon>Tracheophyta</taxon>
        <taxon>Spermatophyta</taxon>
        <taxon>Magnoliopsida</taxon>
        <taxon>Liliopsida</taxon>
        <taxon>Asparagales</taxon>
        <taxon>Iridaceae</taxon>
        <taxon>Iridoideae</taxon>
        <taxon>Irideae</taxon>
        <taxon>Iris</taxon>
    </lineage>
</organism>
<gene>
    <name evidence="1" type="ORF">M6B38_323895</name>
</gene>
<keyword evidence="2" id="KW-1185">Reference proteome</keyword>
<accession>A0AAX6H877</accession>
<name>A0AAX6H877_IRIPA</name>
<dbReference type="AlphaFoldDB" id="A0AAX6H877"/>
<comment type="caution">
    <text evidence="1">The sequence shown here is derived from an EMBL/GenBank/DDBJ whole genome shotgun (WGS) entry which is preliminary data.</text>
</comment>
<reference evidence="1" key="2">
    <citation type="submission" date="2023-04" db="EMBL/GenBank/DDBJ databases">
        <authorList>
            <person name="Bruccoleri R.E."/>
            <person name="Oakeley E.J."/>
            <person name="Faust A.-M."/>
            <person name="Dessus-Babus S."/>
            <person name="Altorfer M."/>
            <person name="Burckhardt D."/>
            <person name="Oertli M."/>
            <person name="Naumann U."/>
            <person name="Petersen F."/>
            <person name="Wong J."/>
        </authorList>
    </citation>
    <scope>NUCLEOTIDE SEQUENCE</scope>
    <source>
        <strain evidence="1">GSM-AAB239-AS_SAM_17_03QT</strain>
        <tissue evidence="1">Leaf</tissue>
    </source>
</reference>
<protein>
    <submittedName>
        <fullName evidence="1">GTP-binding protein OBGM, mitochondrial</fullName>
    </submittedName>
</protein>
<proteinExistence type="predicted"/>